<sequence length="250" mass="27910">MTRELRAEHICLTNRFKRLYIVHASSGIVCLLGANGAGKSSLLEVLAGLTPATEGEVLWGGQPTAQRSLAELAVERGYLAQKPSIQFELTGRDCLQFFNDHTQQQIPGMLIEKLGLTTLLDKVYTHMSGGEQQRIFIARTLLQVWQPLMDGNALLILDEPLQSLDIRHQHALMCWLADLGIRGNQIVMSCHDVNIANTFADTVWLARSGELLASGPVEEVMTLDNLWRTFDCHFDFLEREPRGVFVPVSV</sequence>
<dbReference type="PROSITE" id="PS00211">
    <property type="entry name" value="ABC_TRANSPORTER_1"/>
    <property type="match status" value="1"/>
</dbReference>
<feature type="domain" description="ABC transporter" evidence="6">
    <location>
        <begin position="1"/>
        <end position="233"/>
    </location>
</feature>
<evidence type="ECO:0000256" key="3">
    <source>
        <dbReference type="ARBA" id="ARBA00022840"/>
    </source>
</evidence>
<reference evidence="8" key="1">
    <citation type="submission" date="2016-11" db="EMBL/GenBank/DDBJ databases">
        <authorList>
            <person name="Varghese N."/>
            <person name="Submissions S."/>
        </authorList>
    </citation>
    <scope>NUCLEOTIDE SEQUENCE [LARGE SCALE GENOMIC DNA]</scope>
    <source>
        <strain evidence="8">CGMCC 1.8995</strain>
    </source>
</reference>
<keyword evidence="8" id="KW-1185">Reference proteome</keyword>
<keyword evidence="4" id="KW-1278">Translocase</keyword>
<dbReference type="SUPFAM" id="SSF52540">
    <property type="entry name" value="P-loop containing nucleoside triphosphate hydrolases"/>
    <property type="match status" value="1"/>
</dbReference>
<dbReference type="STRING" id="634436.SAMN05216361_2404"/>
<dbReference type="Gene3D" id="3.40.50.300">
    <property type="entry name" value="P-loop containing nucleotide triphosphate hydrolases"/>
    <property type="match status" value="1"/>
</dbReference>
<evidence type="ECO:0000256" key="2">
    <source>
        <dbReference type="ARBA" id="ARBA00022741"/>
    </source>
</evidence>
<proteinExistence type="predicted"/>
<organism evidence="7 8">
    <name type="scientific">Marisediminitalea aggregata</name>
    <dbReference type="NCBI Taxonomy" id="634436"/>
    <lineage>
        <taxon>Bacteria</taxon>
        <taxon>Pseudomonadati</taxon>
        <taxon>Pseudomonadota</taxon>
        <taxon>Gammaproteobacteria</taxon>
        <taxon>Alteromonadales</taxon>
        <taxon>Alteromonadaceae</taxon>
        <taxon>Marisediminitalea</taxon>
    </lineage>
</organism>
<evidence type="ECO:0000313" key="8">
    <source>
        <dbReference type="Proteomes" id="UP000184520"/>
    </source>
</evidence>
<dbReference type="InterPro" id="IPR003439">
    <property type="entry name" value="ABC_transporter-like_ATP-bd"/>
</dbReference>
<dbReference type="InterPro" id="IPR003593">
    <property type="entry name" value="AAA+_ATPase"/>
</dbReference>
<evidence type="ECO:0000259" key="6">
    <source>
        <dbReference type="PROSITE" id="PS50893"/>
    </source>
</evidence>
<dbReference type="Pfam" id="PF00005">
    <property type="entry name" value="ABC_tran"/>
    <property type="match status" value="1"/>
</dbReference>
<evidence type="ECO:0000313" key="7">
    <source>
        <dbReference type="EMBL" id="SHG48914.1"/>
    </source>
</evidence>
<dbReference type="OrthoDB" id="5292475at2"/>
<name>A0A1M5K7X0_9ALTE</name>
<keyword evidence="1" id="KW-0813">Transport</keyword>
<keyword evidence="3 7" id="KW-0067">ATP-binding</keyword>
<gene>
    <name evidence="7" type="ORF">SAMN05216361_2404</name>
</gene>
<comment type="function">
    <text evidence="5">Part of the ABC transporter complex HmuTUV involved in hemin import. Responsible for energy coupling to the transport system.</text>
</comment>
<dbReference type="PANTHER" id="PTHR42794">
    <property type="entry name" value="HEMIN IMPORT ATP-BINDING PROTEIN HMUV"/>
    <property type="match status" value="1"/>
</dbReference>
<dbReference type="PROSITE" id="PS50893">
    <property type="entry name" value="ABC_TRANSPORTER_2"/>
    <property type="match status" value="1"/>
</dbReference>
<accession>A0A1M5K7X0</accession>
<dbReference type="GO" id="GO:0005524">
    <property type="term" value="F:ATP binding"/>
    <property type="evidence" value="ECO:0007669"/>
    <property type="project" value="UniProtKB-KW"/>
</dbReference>
<dbReference type="Proteomes" id="UP000184520">
    <property type="component" value="Unassembled WGS sequence"/>
</dbReference>
<dbReference type="RefSeq" id="WP_073322637.1">
    <property type="nucleotide sequence ID" value="NZ_FQWD01000003.1"/>
</dbReference>
<dbReference type="AlphaFoldDB" id="A0A1M5K7X0"/>
<dbReference type="PANTHER" id="PTHR42794:SF1">
    <property type="entry name" value="HEMIN IMPORT ATP-BINDING PROTEIN HMUV"/>
    <property type="match status" value="1"/>
</dbReference>
<dbReference type="InterPro" id="IPR027417">
    <property type="entry name" value="P-loop_NTPase"/>
</dbReference>
<evidence type="ECO:0000256" key="4">
    <source>
        <dbReference type="ARBA" id="ARBA00022967"/>
    </source>
</evidence>
<dbReference type="InterPro" id="IPR017871">
    <property type="entry name" value="ABC_transporter-like_CS"/>
</dbReference>
<evidence type="ECO:0000256" key="1">
    <source>
        <dbReference type="ARBA" id="ARBA00022448"/>
    </source>
</evidence>
<dbReference type="GO" id="GO:0016887">
    <property type="term" value="F:ATP hydrolysis activity"/>
    <property type="evidence" value="ECO:0007669"/>
    <property type="project" value="InterPro"/>
</dbReference>
<dbReference type="EMBL" id="FQWD01000003">
    <property type="protein sequence ID" value="SHG48914.1"/>
    <property type="molecule type" value="Genomic_DNA"/>
</dbReference>
<dbReference type="SMART" id="SM00382">
    <property type="entry name" value="AAA"/>
    <property type="match status" value="1"/>
</dbReference>
<evidence type="ECO:0000256" key="5">
    <source>
        <dbReference type="ARBA" id="ARBA00037066"/>
    </source>
</evidence>
<keyword evidence="2" id="KW-0547">Nucleotide-binding</keyword>
<protein>
    <submittedName>
        <fullName evidence="7">Iron complex transport system ATP-binding protein/vitamin B12 transport system ATP-binding protein</fullName>
    </submittedName>
</protein>